<dbReference type="PROSITE" id="PS00108">
    <property type="entry name" value="PROTEIN_KINASE_ST"/>
    <property type="match status" value="1"/>
</dbReference>
<evidence type="ECO:0000256" key="3">
    <source>
        <dbReference type="ARBA" id="ARBA00022679"/>
    </source>
</evidence>
<dbReference type="PROSITE" id="PS50042">
    <property type="entry name" value="CNMP_BINDING_3"/>
    <property type="match status" value="1"/>
</dbReference>
<evidence type="ECO:0000256" key="4">
    <source>
        <dbReference type="ARBA" id="ARBA00022741"/>
    </source>
</evidence>
<dbReference type="InterPro" id="IPR008271">
    <property type="entry name" value="Ser/Thr_kinase_AS"/>
</dbReference>
<protein>
    <recommendedName>
        <fullName evidence="1">non-specific serine/threonine protein kinase</fullName>
        <ecNumber evidence="1">2.7.11.1</ecNumber>
    </recommendedName>
</protein>
<feature type="domain" description="Protein kinase" evidence="11">
    <location>
        <begin position="17"/>
        <end position="285"/>
    </location>
</feature>
<sequence length="921" mass="102698">MNPRTVSLPDLVSEKKRNTALSLSEGFSGAKHTGALAATTQTSWPGRPGKDPYAGVVKEIDLSRMPSLAQKEAKNEVDVLRCLKHPNIVAYCDSFLEGRMLCIVMEFADGGDLSQLIKRKKSISEILRQSEVLPIFVQCCLALHYVHKLHILHRDIKSQNIFLTLSGAVKLGDFGIAKVLDHTAAEAITMIGTPIYLAPEVCHSKPYGTKADVWSIGVVLYELLALAPPFTGTNMAALMNNIVTAAPKELPDLYSGDLRDLVVDILQKLPEMRPTVTQILERAIIRAVAETLPAWPLYQDRCDQDLTMPKSDRAREAPEVVEEGIPRKDEIRRRPPLPAPDSARAASEYRQNREAALAAKARVLGRSQRSLSAEPGPTSAASGANSACERAAREAEHLLALQQAAAQARRDRQQVQQRLQAEKEANAARYQLETLCERTDHRPVPRSADHLADLHEAAAQARRDRRYVQQKLKDLEKNADSHPIWNLTEDFREIAQDGAPGDGRSPRRSARQEEEHLLELQEARAQARRDRKMLDAKRKALEDASDSGWDLPEDSRHAPCQGKASNSPSQCATAEARHVQALKEASAEARRERKLLQQKALDDLHGSYAERPVSGESDCAKRILAAKAEAQRLEEERRYRELREASAQARRERKLLQQKVREIEWGDGNFQDSPSRHSSPSQGEPSRDEHSKSRRLSTLGFAGRLSLSRPASEERSFQSIERTCADPERARIPMHAVHIGTSLAQAEDLEDRRAAHRDETLGSLSYSLTVTLLDLERCRQLVLNTEKSGHRVPQKMQMELRALEKSVAGEIRSLNPLLFQRFDDVQLDRLLRAMPFLRLSIGRWLFGCDQLAAAWPKGSRSFLLMAGKINLFLDPNGVGEKHELTKGAIFGEKHFRLGDESMLDMVGGAAQCEEACIIGVT</sequence>
<comment type="catalytic activity">
    <reaction evidence="7">
        <text>L-threonyl-[protein] + ATP = O-phospho-L-threonyl-[protein] + ADP + H(+)</text>
        <dbReference type="Rhea" id="RHEA:46608"/>
        <dbReference type="Rhea" id="RHEA-COMP:11060"/>
        <dbReference type="Rhea" id="RHEA-COMP:11605"/>
        <dbReference type="ChEBI" id="CHEBI:15378"/>
        <dbReference type="ChEBI" id="CHEBI:30013"/>
        <dbReference type="ChEBI" id="CHEBI:30616"/>
        <dbReference type="ChEBI" id="CHEBI:61977"/>
        <dbReference type="ChEBI" id="CHEBI:456216"/>
        <dbReference type="EC" id="2.7.11.1"/>
    </reaction>
</comment>
<dbReference type="CDD" id="cd08215">
    <property type="entry name" value="STKc_Nek"/>
    <property type="match status" value="1"/>
</dbReference>
<comment type="catalytic activity">
    <reaction evidence="8">
        <text>L-seryl-[protein] + ATP = O-phospho-L-seryl-[protein] + ADP + H(+)</text>
        <dbReference type="Rhea" id="RHEA:17989"/>
        <dbReference type="Rhea" id="RHEA-COMP:9863"/>
        <dbReference type="Rhea" id="RHEA-COMP:11604"/>
        <dbReference type="ChEBI" id="CHEBI:15378"/>
        <dbReference type="ChEBI" id="CHEBI:29999"/>
        <dbReference type="ChEBI" id="CHEBI:30616"/>
        <dbReference type="ChEBI" id="CHEBI:83421"/>
        <dbReference type="ChEBI" id="CHEBI:456216"/>
        <dbReference type="EC" id="2.7.11.1"/>
    </reaction>
</comment>
<evidence type="ECO:0000256" key="5">
    <source>
        <dbReference type="ARBA" id="ARBA00022777"/>
    </source>
</evidence>
<feature type="region of interest" description="Disordered" evidence="10">
    <location>
        <begin position="664"/>
        <end position="695"/>
    </location>
</feature>
<dbReference type="Proteomes" id="UP001152797">
    <property type="component" value="Unassembled WGS sequence"/>
</dbReference>
<feature type="region of interest" description="Disordered" evidence="10">
    <location>
        <begin position="309"/>
        <end position="352"/>
    </location>
</feature>
<keyword evidence="6" id="KW-0067">ATP-binding</keyword>
<organism evidence="13">
    <name type="scientific">Cladocopium goreaui</name>
    <dbReference type="NCBI Taxonomy" id="2562237"/>
    <lineage>
        <taxon>Eukaryota</taxon>
        <taxon>Sar</taxon>
        <taxon>Alveolata</taxon>
        <taxon>Dinophyceae</taxon>
        <taxon>Suessiales</taxon>
        <taxon>Symbiodiniaceae</taxon>
        <taxon>Cladocopium</taxon>
    </lineage>
</organism>
<dbReference type="SUPFAM" id="SSF56112">
    <property type="entry name" value="Protein kinase-like (PK-like)"/>
    <property type="match status" value="1"/>
</dbReference>
<dbReference type="Gene3D" id="1.10.510.10">
    <property type="entry name" value="Transferase(Phosphotransferase) domain 1"/>
    <property type="match status" value="1"/>
</dbReference>
<evidence type="ECO:0000256" key="9">
    <source>
        <dbReference type="SAM" id="Coils"/>
    </source>
</evidence>
<feature type="compositionally biased region" description="Basic and acidic residues" evidence="10">
    <location>
        <begin position="510"/>
        <end position="542"/>
    </location>
</feature>
<feature type="coiled-coil region" evidence="9">
    <location>
        <begin position="398"/>
        <end position="425"/>
    </location>
</feature>
<feature type="compositionally biased region" description="Basic and acidic residues" evidence="10">
    <location>
        <begin position="309"/>
        <end position="333"/>
    </location>
</feature>
<keyword evidence="15" id="KW-1185">Reference proteome</keyword>
<evidence type="ECO:0000313" key="15">
    <source>
        <dbReference type="Proteomes" id="UP001152797"/>
    </source>
</evidence>
<dbReference type="PANTHER" id="PTHR44899:SF3">
    <property type="entry name" value="SERINE_THREONINE-PROTEIN KINASE NEK1"/>
    <property type="match status" value="1"/>
</dbReference>
<gene>
    <name evidence="13" type="ORF">C1SCF055_LOCUS7539</name>
</gene>
<reference evidence="14 15" key="2">
    <citation type="submission" date="2024-05" db="EMBL/GenBank/DDBJ databases">
        <authorList>
            <person name="Chen Y."/>
            <person name="Shah S."/>
            <person name="Dougan E. K."/>
            <person name="Thang M."/>
            <person name="Chan C."/>
        </authorList>
    </citation>
    <scope>NUCLEOTIDE SEQUENCE [LARGE SCALE GENOMIC DNA]</scope>
</reference>
<dbReference type="GO" id="GO:0005524">
    <property type="term" value="F:ATP binding"/>
    <property type="evidence" value="ECO:0007669"/>
    <property type="project" value="UniProtKB-KW"/>
</dbReference>
<feature type="region of interest" description="Disordered" evidence="10">
    <location>
        <begin position="366"/>
        <end position="389"/>
    </location>
</feature>
<dbReference type="SMART" id="SM00220">
    <property type="entry name" value="S_TKc"/>
    <property type="match status" value="1"/>
</dbReference>
<comment type="caution">
    <text evidence="13">The sequence shown here is derived from an EMBL/GenBank/DDBJ whole genome shotgun (WGS) entry which is preliminary data.</text>
</comment>
<dbReference type="EMBL" id="CAMXCT020000499">
    <property type="protein sequence ID" value="CAL1132976.1"/>
    <property type="molecule type" value="Genomic_DNA"/>
</dbReference>
<keyword evidence="2" id="KW-0723">Serine/threonine-protein kinase</keyword>
<dbReference type="OrthoDB" id="248923at2759"/>
<evidence type="ECO:0000313" key="14">
    <source>
        <dbReference type="EMBL" id="CAL4766913.1"/>
    </source>
</evidence>
<dbReference type="EMBL" id="CAMXCT010000499">
    <property type="protein sequence ID" value="CAI3979601.1"/>
    <property type="molecule type" value="Genomic_DNA"/>
</dbReference>
<keyword evidence="5 14" id="KW-0418">Kinase</keyword>
<feature type="region of interest" description="Disordered" evidence="10">
    <location>
        <begin position="495"/>
        <end position="571"/>
    </location>
</feature>
<evidence type="ECO:0000313" key="13">
    <source>
        <dbReference type="EMBL" id="CAI3979601.1"/>
    </source>
</evidence>
<name>A0A9P1BWT6_9DINO</name>
<reference evidence="13" key="1">
    <citation type="submission" date="2022-10" db="EMBL/GenBank/DDBJ databases">
        <authorList>
            <person name="Chen Y."/>
            <person name="Dougan E. K."/>
            <person name="Chan C."/>
            <person name="Rhodes N."/>
            <person name="Thang M."/>
        </authorList>
    </citation>
    <scope>NUCLEOTIDE SEQUENCE</scope>
</reference>
<feature type="compositionally biased region" description="Polar residues" evidence="10">
    <location>
        <begin position="670"/>
        <end position="684"/>
    </location>
</feature>
<dbReference type="PROSITE" id="PS50011">
    <property type="entry name" value="PROTEIN_KINASE_DOM"/>
    <property type="match status" value="1"/>
</dbReference>
<dbReference type="EC" id="2.7.11.1" evidence="1"/>
<feature type="coiled-coil region" evidence="9">
    <location>
        <begin position="579"/>
        <end position="662"/>
    </location>
</feature>
<evidence type="ECO:0000259" key="11">
    <source>
        <dbReference type="PROSITE" id="PS50011"/>
    </source>
</evidence>
<dbReference type="InterPro" id="IPR000719">
    <property type="entry name" value="Prot_kinase_dom"/>
</dbReference>
<accession>A0A9P1BWT6</accession>
<evidence type="ECO:0000256" key="10">
    <source>
        <dbReference type="SAM" id="MobiDB-lite"/>
    </source>
</evidence>
<evidence type="ECO:0000256" key="8">
    <source>
        <dbReference type="ARBA" id="ARBA00048679"/>
    </source>
</evidence>
<evidence type="ECO:0000256" key="2">
    <source>
        <dbReference type="ARBA" id="ARBA00022527"/>
    </source>
</evidence>
<evidence type="ECO:0000256" key="1">
    <source>
        <dbReference type="ARBA" id="ARBA00012513"/>
    </source>
</evidence>
<keyword evidence="3" id="KW-0808">Transferase</keyword>
<dbReference type="AlphaFoldDB" id="A0A9P1BWT6"/>
<evidence type="ECO:0000256" key="6">
    <source>
        <dbReference type="ARBA" id="ARBA00022840"/>
    </source>
</evidence>
<dbReference type="InterPro" id="IPR011009">
    <property type="entry name" value="Kinase-like_dom_sf"/>
</dbReference>
<dbReference type="Pfam" id="PF00069">
    <property type="entry name" value="Pkinase"/>
    <property type="match status" value="1"/>
</dbReference>
<dbReference type="GO" id="GO:0004674">
    <property type="term" value="F:protein serine/threonine kinase activity"/>
    <property type="evidence" value="ECO:0007669"/>
    <property type="project" value="UniProtKB-KW"/>
</dbReference>
<feature type="domain" description="Cyclic nucleotide-binding" evidence="12">
    <location>
        <begin position="818"/>
        <end position="892"/>
    </location>
</feature>
<evidence type="ECO:0000256" key="7">
    <source>
        <dbReference type="ARBA" id="ARBA00047899"/>
    </source>
</evidence>
<dbReference type="EMBL" id="CAMXCT030000499">
    <property type="protein sequence ID" value="CAL4766913.1"/>
    <property type="molecule type" value="Genomic_DNA"/>
</dbReference>
<dbReference type="InterPro" id="IPR051131">
    <property type="entry name" value="NEK_Ser/Thr_kinase_NIMA"/>
</dbReference>
<dbReference type="PANTHER" id="PTHR44899">
    <property type="entry name" value="CAMK FAMILY PROTEIN KINASE"/>
    <property type="match status" value="1"/>
</dbReference>
<proteinExistence type="predicted"/>
<dbReference type="InterPro" id="IPR000595">
    <property type="entry name" value="cNMP-bd_dom"/>
</dbReference>
<keyword evidence="4" id="KW-0547">Nucleotide-binding</keyword>
<evidence type="ECO:0000259" key="12">
    <source>
        <dbReference type="PROSITE" id="PS50042"/>
    </source>
</evidence>
<keyword evidence="9" id="KW-0175">Coiled coil</keyword>